<proteinExistence type="predicted"/>
<dbReference type="GO" id="GO:0004527">
    <property type="term" value="F:exonuclease activity"/>
    <property type="evidence" value="ECO:0007669"/>
    <property type="project" value="UniProtKB-KW"/>
</dbReference>
<evidence type="ECO:0000313" key="2">
    <source>
        <dbReference type="Proteomes" id="UP001352223"/>
    </source>
</evidence>
<gene>
    <name evidence="1" type="ORF">OKJ48_14435</name>
</gene>
<evidence type="ECO:0000313" key="1">
    <source>
        <dbReference type="EMBL" id="MEB3961436.1"/>
    </source>
</evidence>
<organism evidence="1 2">
    <name type="scientific">Streptomyces kunmingensis</name>
    <dbReference type="NCBI Taxonomy" id="68225"/>
    <lineage>
        <taxon>Bacteria</taxon>
        <taxon>Bacillati</taxon>
        <taxon>Actinomycetota</taxon>
        <taxon>Actinomycetes</taxon>
        <taxon>Kitasatosporales</taxon>
        <taxon>Streptomycetaceae</taxon>
        <taxon>Streptomyces</taxon>
    </lineage>
</organism>
<dbReference type="EMBL" id="JAOZYB010000093">
    <property type="protein sequence ID" value="MEB3961436.1"/>
    <property type="molecule type" value="Genomic_DNA"/>
</dbReference>
<sequence>TVMAVDGDKTSASAPARSAASPCAEELASEAEPGITVGTLEWARRHRPDAVTAVLRRLPAAPPGGGRVGELIRALDAALR</sequence>
<keyword evidence="2" id="KW-1185">Reference proteome</keyword>
<keyword evidence="1" id="KW-0378">Hydrolase</keyword>
<dbReference type="Proteomes" id="UP001352223">
    <property type="component" value="Unassembled WGS sequence"/>
</dbReference>
<name>A0ABU6C9N6_9ACTN</name>
<feature type="non-terminal residue" evidence="1">
    <location>
        <position position="1"/>
    </location>
</feature>
<accession>A0ABU6C9N6</accession>
<reference evidence="1 2" key="1">
    <citation type="submission" date="2022-10" db="EMBL/GenBank/DDBJ databases">
        <authorList>
            <person name="Xie J."/>
            <person name="Shen N."/>
        </authorList>
    </citation>
    <scope>NUCLEOTIDE SEQUENCE [LARGE SCALE GENOMIC DNA]</scope>
    <source>
        <strain evidence="1 2">DSM 41681</strain>
    </source>
</reference>
<comment type="caution">
    <text evidence="1">The sequence shown here is derived from an EMBL/GenBank/DDBJ whole genome shotgun (WGS) entry which is preliminary data.</text>
</comment>
<keyword evidence="1" id="KW-0540">Nuclease</keyword>
<keyword evidence="1" id="KW-0269">Exonuclease</keyword>
<protein>
    <submittedName>
        <fullName evidence="1">Exonuclease SbcC</fullName>
    </submittedName>
</protein>